<evidence type="ECO:0000313" key="2">
    <source>
        <dbReference type="EMBL" id="VFK34084.1"/>
    </source>
</evidence>
<proteinExistence type="predicted"/>
<name>A0A450XXP0_9GAMM</name>
<dbReference type="EMBL" id="CAADFM010000246">
    <property type="protein sequence ID" value="VFK20022.1"/>
    <property type="molecule type" value="Genomic_DNA"/>
</dbReference>
<evidence type="ECO:0000313" key="1">
    <source>
        <dbReference type="EMBL" id="VFK20022.1"/>
    </source>
</evidence>
<dbReference type="AlphaFoldDB" id="A0A450XXP0"/>
<dbReference type="EMBL" id="CAADFP010000243">
    <property type="protein sequence ID" value="VFK34084.1"/>
    <property type="molecule type" value="Genomic_DNA"/>
</dbReference>
<accession>A0A450XXP0</accession>
<reference evidence="2" key="1">
    <citation type="submission" date="2019-02" db="EMBL/GenBank/DDBJ databases">
        <authorList>
            <person name="Gruber-Vodicka R. H."/>
            <person name="Seah K. B. B."/>
        </authorList>
    </citation>
    <scope>NUCLEOTIDE SEQUENCE</scope>
    <source>
        <strain evidence="1">BECK_S312</strain>
        <strain evidence="2">BECK_S426</strain>
    </source>
</reference>
<organism evidence="2">
    <name type="scientific">Candidatus Kentrum sp. LPFa</name>
    <dbReference type="NCBI Taxonomy" id="2126335"/>
    <lineage>
        <taxon>Bacteria</taxon>
        <taxon>Pseudomonadati</taxon>
        <taxon>Pseudomonadota</taxon>
        <taxon>Gammaproteobacteria</taxon>
        <taxon>Candidatus Kentrum</taxon>
    </lineage>
</organism>
<sequence length="46" mass="4694">MVAKIATGEIEDSMKSECVRSGVIGSAARASSLSPVKAGFHRAKGC</sequence>
<protein>
    <submittedName>
        <fullName evidence="2">Uncharacterized protein</fullName>
    </submittedName>
</protein>
<gene>
    <name evidence="1" type="ORF">BECKLPF1236A_GA0070988_102461</name>
    <name evidence="2" type="ORF">BECKLPF1236C_GA0070990_102431</name>
</gene>